<organism evidence="2 3">
    <name type="scientific">Arachis hypogaea</name>
    <name type="common">Peanut</name>
    <dbReference type="NCBI Taxonomy" id="3818"/>
    <lineage>
        <taxon>Eukaryota</taxon>
        <taxon>Viridiplantae</taxon>
        <taxon>Streptophyta</taxon>
        <taxon>Embryophyta</taxon>
        <taxon>Tracheophyta</taxon>
        <taxon>Spermatophyta</taxon>
        <taxon>Magnoliopsida</taxon>
        <taxon>eudicotyledons</taxon>
        <taxon>Gunneridae</taxon>
        <taxon>Pentapetalae</taxon>
        <taxon>rosids</taxon>
        <taxon>fabids</taxon>
        <taxon>Fabales</taxon>
        <taxon>Fabaceae</taxon>
        <taxon>Papilionoideae</taxon>
        <taxon>50 kb inversion clade</taxon>
        <taxon>dalbergioids sensu lato</taxon>
        <taxon>Dalbergieae</taxon>
        <taxon>Pterocarpus clade</taxon>
        <taxon>Arachis</taxon>
    </lineage>
</organism>
<gene>
    <name evidence="2" type="ORF">Ahy_Scaffold1g106709</name>
</gene>
<accession>A0A444WRI6</accession>
<protein>
    <recommendedName>
        <fullName evidence="1">MULE transposase domain-containing protein</fullName>
    </recommendedName>
</protein>
<dbReference type="PANTHER" id="PTHR47718">
    <property type="entry name" value="OS01G0519700 PROTEIN"/>
    <property type="match status" value="1"/>
</dbReference>
<name>A0A444WRI6_ARAHY</name>
<comment type="caution">
    <text evidence="2">The sequence shown here is derived from an EMBL/GenBank/DDBJ whole genome shotgun (WGS) entry which is preliminary data.</text>
</comment>
<evidence type="ECO:0000313" key="3">
    <source>
        <dbReference type="Proteomes" id="UP000289738"/>
    </source>
</evidence>
<reference evidence="2 3" key="1">
    <citation type="submission" date="2019-01" db="EMBL/GenBank/DDBJ databases">
        <title>Sequencing of cultivated peanut Arachis hypogaea provides insights into genome evolution and oil improvement.</title>
        <authorList>
            <person name="Chen X."/>
        </authorList>
    </citation>
    <scope>NUCLEOTIDE SEQUENCE [LARGE SCALE GENOMIC DNA]</scope>
    <source>
        <strain evidence="3">cv. Fuhuasheng</strain>
        <tissue evidence="2">Leaves</tissue>
    </source>
</reference>
<evidence type="ECO:0000313" key="2">
    <source>
        <dbReference type="EMBL" id="RYQ80019.1"/>
    </source>
</evidence>
<dbReference type="Proteomes" id="UP000289738">
    <property type="component" value="Unassembled WGS sequence"/>
</dbReference>
<sequence length="248" mass="28325">MIPVNQSLHCSCESYRESRVKAATRVKRIITAGCKARMYVMLDRQKDNWMVSKLELKHTHPCSAKQAMHYIEYRELTMHVKCVIQNNDEAGIRPNKTYLALPNEDINSNFFYAVDVDEANQFKRALWVDVRHGLPFASFVGVNHHGKSTLLGCALMGNEKICCFEWVFKQCLRCMGSPPQAIITDQCKSMFGAIKNVLPDTRHPGAYGTFVMESLYGDYNFFFVGYVDLMTNVECGFQSIFKVNFGQV</sequence>
<keyword evidence="3" id="KW-1185">Reference proteome</keyword>
<feature type="domain" description="MULE transposase" evidence="1">
    <location>
        <begin position="131"/>
        <end position="203"/>
    </location>
</feature>
<evidence type="ECO:0000259" key="1">
    <source>
        <dbReference type="Pfam" id="PF10551"/>
    </source>
</evidence>
<dbReference type="EMBL" id="SDMP01000021">
    <property type="protein sequence ID" value="RYQ80019.1"/>
    <property type="molecule type" value="Genomic_DNA"/>
</dbReference>
<dbReference type="Pfam" id="PF10551">
    <property type="entry name" value="MULE"/>
    <property type="match status" value="1"/>
</dbReference>
<dbReference type="InterPro" id="IPR018289">
    <property type="entry name" value="MULE_transposase_dom"/>
</dbReference>
<proteinExistence type="predicted"/>
<dbReference type="PANTHER" id="PTHR47718:SF13">
    <property type="entry name" value="OS09G0290500 PROTEIN"/>
    <property type="match status" value="1"/>
</dbReference>
<dbReference type="AlphaFoldDB" id="A0A444WRI6"/>